<sequence length="134" mass="14003">MVLAPFLVLAFPGLFDQQADAPDGSWKALGPISIPRRTRRSSVAATDVDPQAPIAVRGRFRLTRRYDRGIGVQRGLSMNRTAVRVGQATAAGALVAAGIGLGAYNALVVGAADRDSGPRGRTDHRAAAIATVRA</sequence>
<accession>I7FLX3</accession>
<name>I7FLX3_MYCS2</name>
<proteinExistence type="predicted"/>
<gene>
    <name evidence="1" type="ordered locus">MSMEI_3260</name>
</gene>
<reference evidence="1 2" key="2">
    <citation type="journal article" date="2009" name="Genome Res.">
        <title>Ortho-proteogenomics: multiple proteomes investigation through orthology and a new MS-based protocol.</title>
        <authorList>
            <person name="Gallien S."/>
            <person name="Perrodou E."/>
            <person name="Carapito C."/>
            <person name="Deshayes C."/>
            <person name="Reyrat J.M."/>
            <person name="Van Dorsselaer A."/>
            <person name="Poch O."/>
            <person name="Schaeffer C."/>
            <person name="Lecompte O."/>
        </authorList>
    </citation>
    <scope>NUCLEOTIDE SEQUENCE [LARGE SCALE GENOMIC DNA]</scope>
    <source>
        <strain evidence="2">ATCC 700084 / mc(2)155</strain>
    </source>
</reference>
<dbReference type="KEGG" id="msg:MSMEI_3260"/>
<evidence type="ECO:0000313" key="2">
    <source>
        <dbReference type="Proteomes" id="UP000006158"/>
    </source>
</evidence>
<dbReference type="AlphaFoldDB" id="I7FLX3"/>
<dbReference type="EMBL" id="CP001663">
    <property type="protein sequence ID" value="AFP39723.1"/>
    <property type="molecule type" value="Genomic_DNA"/>
</dbReference>
<dbReference type="Proteomes" id="UP000006158">
    <property type="component" value="Chromosome"/>
</dbReference>
<protein>
    <submittedName>
        <fullName evidence="1">Uncharacterized protein</fullName>
    </submittedName>
</protein>
<reference evidence="1 2" key="1">
    <citation type="journal article" date="2007" name="Genome Biol.">
        <title>Interrupted coding sequences in Mycobacterium smegmatis: authentic mutations or sequencing errors?</title>
        <authorList>
            <person name="Deshayes C."/>
            <person name="Perrodou E."/>
            <person name="Gallien S."/>
            <person name="Euphrasie D."/>
            <person name="Schaeffer C."/>
            <person name="Van-Dorsselaer A."/>
            <person name="Poch O."/>
            <person name="Lecompte O."/>
            <person name="Reyrat J.M."/>
        </authorList>
    </citation>
    <scope>NUCLEOTIDE SEQUENCE [LARGE SCALE GENOMIC DNA]</scope>
    <source>
        <strain evidence="2">ATCC 700084 / mc(2)155</strain>
    </source>
</reference>
<evidence type="ECO:0000313" key="1">
    <source>
        <dbReference type="EMBL" id="AFP39723.1"/>
    </source>
</evidence>
<dbReference type="PATRIC" id="fig|246196.56.peg.3350"/>
<organism evidence="1 2">
    <name type="scientific">Mycolicibacterium smegmatis (strain ATCC 700084 / mc(2)155)</name>
    <name type="common">Mycobacterium smegmatis</name>
    <dbReference type="NCBI Taxonomy" id="246196"/>
    <lineage>
        <taxon>Bacteria</taxon>
        <taxon>Bacillati</taxon>
        <taxon>Actinomycetota</taxon>
        <taxon>Actinomycetes</taxon>
        <taxon>Mycobacteriales</taxon>
        <taxon>Mycobacteriaceae</taxon>
        <taxon>Mycolicibacterium</taxon>
    </lineage>
</organism>